<sequence>MPNEMAITLMLALVALETDVRGAANDNINHFATLCELVKLAQTTPPTPAAPTAAQNDVDEILKLNLTAADEAWRSRFTGTEEQLEWTQVAKKIADEKTKADWKPKWARWLQTHKAANDGSPGSRWIDKSKPLAPGYGQQLAKTQLTQIADAATGLEATLAGLVQTQRDTDIAAATTALNKALCGNGINEPGDGSLCHKGGAEAFSKTTSCTGNKAGLSLATDLACLCLDTTGASCIGKLDNSKVAVAALAAGAMKATLEACPSGRKIDYADLPAAIESALARTAALLTLEHNNNKVTLGKTDDGTCATAATFCVAYDTYYTGNKAGFETIPWVIQLRSAQKAILAYQQKEQSKAMLADRIAALKTAAATAYEVGKLNLPDTGKAGSTDKPTADTTTKSETKCPKQNKTVEECPSDRCDYDKEKGCSIKPGQENTATGTGEATGGAATTGCARHKDKNACDADKKDDKQNCAWRKGKEGETDEPDKEKCRNGSFLVDKQFALSVVSAAFVALLF</sequence>
<evidence type="ECO:0000313" key="13">
    <source>
        <dbReference type="EMBL" id="ARB51403.1"/>
    </source>
</evidence>
<evidence type="ECO:0000256" key="3">
    <source>
        <dbReference type="ARBA" id="ARBA00022475"/>
    </source>
</evidence>
<keyword evidence="5 10" id="KW-0732">Signal</keyword>
<dbReference type="EMBL" id="KY404795">
    <property type="protein sequence ID" value="ARB51403.1"/>
    <property type="molecule type" value="Genomic_DNA"/>
</dbReference>
<feature type="chain" id="PRO_5012708063" evidence="10">
    <location>
        <begin position="23"/>
        <end position="513"/>
    </location>
</feature>
<dbReference type="InterPro" id="IPR025932">
    <property type="entry name" value="Trypano_VSG_B_N_dom"/>
</dbReference>
<keyword evidence="8" id="KW-0449">Lipoprotein</keyword>
<evidence type="ECO:0000256" key="10">
    <source>
        <dbReference type="SAM" id="SignalP"/>
    </source>
</evidence>
<keyword evidence="4" id="KW-0336">GPI-anchor</keyword>
<feature type="domain" description="Trypanosome variant surface glycoprotein C-terminal" evidence="11">
    <location>
        <begin position="402"/>
        <end position="512"/>
    </location>
</feature>
<organism evidence="13">
    <name type="scientific">Trypanosoma brucei</name>
    <dbReference type="NCBI Taxonomy" id="5691"/>
    <lineage>
        <taxon>Eukaryota</taxon>
        <taxon>Discoba</taxon>
        <taxon>Euglenozoa</taxon>
        <taxon>Kinetoplastea</taxon>
        <taxon>Metakinetoplastina</taxon>
        <taxon>Trypanosomatida</taxon>
        <taxon>Trypanosomatidae</taxon>
        <taxon>Trypanosoma</taxon>
    </lineage>
</organism>
<accession>A0A1V0G083</accession>
<protein>
    <submittedName>
        <fullName evidence="13">Variant surface glycoprotein</fullName>
    </submittedName>
</protein>
<dbReference type="Pfam" id="PF13206">
    <property type="entry name" value="VSG_B"/>
    <property type="match status" value="1"/>
</dbReference>
<feature type="region of interest" description="Disordered" evidence="9">
    <location>
        <begin position="428"/>
        <end position="450"/>
    </location>
</feature>
<evidence type="ECO:0000256" key="4">
    <source>
        <dbReference type="ARBA" id="ARBA00022622"/>
    </source>
</evidence>
<evidence type="ECO:0000256" key="5">
    <source>
        <dbReference type="ARBA" id="ARBA00022729"/>
    </source>
</evidence>
<evidence type="ECO:0000256" key="7">
    <source>
        <dbReference type="ARBA" id="ARBA00023180"/>
    </source>
</evidence>
<dbReference type="InterPro" id="IPR019609">
    <property type="entry name" value="Variant_surf_glycoprt_trypan_C"/>
</dbReference>
<dbReference type="VEuPathDB" id="TriTrypDB:Tb427_000459500"/>
<evidence type="ECO:0000256" key="2">
    <source>
        <dbReference type="ARBA" id="ARBA00004609"/>
    </source>
</evidence>
<evidence type="ECO:0000256" key="6">
    <source>
        <dbReference type="ARBA" id="ARBA00023136"/>
    </source>
</evidence>
<feature type="region of interest" description="Disordered" evidence="9">
    <location>
        <begin position="378"/>
        <end position="416"/>
    </location>
</feature>
<feature type="domain" description="Trypanosome variant surface glycoprotein B-type N-terminal" evidence="12">
    <location>
        <begin position="9"/>
        <end position="361"/>
    </location>
</feature>
<evidence type="ECO:0000256" key="9">
    <source>
        <dbReference type="SAM" id="MobiDB-lite"/>
    </source>
</evidence>
<dbReference type="VEuPathDB" id="TriTrypDB:Tb09.v4.0026"/>
<feature type="signal peptide" evidence="10">
    <location>
        <begin position="1"/>
        <end position="22"/>
    </location>
</feature>
<dbReference type="Pfam" id="PF10659">
    <property type="entry name" value="Trypan_glycop_C"/>
    <property type="match status" value="1"/>
</dbReference>
<dbReference type="GO" id="GO:0098552">
    <property type="term" value="C:side of membrane"/>
    <property type="evidence" value="ECO:0007669"/>
    <property type="project" value="UniProtKB-KW"/>
</dbReference>
<proteinExistence type="predicted"/>
<comment type="subcellular location">
    <subcellularLocation>
        <location evidence="2">Cell membrane</location>
        <topology evidence="2">Lipid-anchor</topology>
        <topology evidence="2">GPI-anchor</topology>
    </subcellularLocation>
</comment>
<evidence type="ECO:0000259" key="12">
    <source>
        <dbReference type="Pfam" id="PF13206"/>
    </source>
</evidence>
<keyword evidence="7" id="KW-0325">Glycoprotein</keyword>
<feature type="compositionally biased region" description="Low complexity" evidence="9">
    <location>
        <begin position="434"/>
        <end position="450"/>
    </location>
</feature>
<evidence type="ECO:0000256" key="8">
    <source>
        <dbReference type="ARBA" id="ARBA00023288"/>
    </source>
</evidence>
<evidence type="ECO:0000256" key="1">
    <source>
        <dbReference type="ARBA" id="ARBA00002523"/>
    </source>
</evidence>
<feature type="compositionally biased region" description="Basic and acidic residues" evidence="9">
    <location>
        <begin position="396"/>
        <end position="416"/>
    </location>
</feature>
<dbReference type="AlphaFoldDB" id="A0A1V0G083"/>
<name>A0A1V0G083_9TRYP</name>
<keyword evidence="3" id="KW-1003">Cell membrane</keyword>
<dbReference type="GO" id="GO:0005886">
    <property type="term" value="C:plasma membrane"/>
    <property type="evidence" value="ECO:0007669"/>
    <property type="project" value="UniProtKB-SubCell"/>
</dbReference>
<evidence type="ECO:0000259" key="11">
    <source>
        <dbReference type="Pfam" id="PF10659"/>
    </source>
</evidence>
<comment type="function">
    <text evidence="1">VSG forms a coat on the surface of the parasite. The trypanosome evades the immune response of the host by expressing a series of antigenically distinct VSGs from an estimated 1000 VSG genes.</text>
</comment>
<reference evidence="13" key="1">
    <citation type="submission" date="2016-12" db="EMBL/GenBank/DDBJ databases">
        <title>Trypanosoma brucei Minichromosomal Variant Surface Glycoprotein (VSG) Repertoire.</title>
        <authorList>
            <person name="Cross G.A."/>
            <person name="Mugnier M.R."/>
        </authorList>
    </citation>
    <scope>NUCLEOTIDE SEQUENCE</scope>
    <source>
        <strain evidence="13">Tb927.100.17</strain>
    </source>
</reference>
<keyword evidence="6" id="KW-0472">Membrane</keyword>